<dbReference type="GO" id="GO:0004252">
    <property type="term" value="F:serine-type endopeptidase activity"/>
    <property type="evidence" value="ECO:0007669"/>
    <property type="project" value="UniProtKB-UniRule"/>
</dbReference>
<dbReference type="InterPro" id="IPR038466">
    <property type="entry name" value="S8_pro-domain_sf"/>
</dbReference>
<evidence type="ECO:0000256" key="3">
    <source>
        <dbReference type="ARBA" id="ARBA00005325"/>
    </source>
</evidence>
<evidence type="ECO:0000256" key="24">
    <source>
        <dbReference type="SAM" id="SignalP"/>
    </source>
</evidence>
<dbReference type="InterPro" id="IPR001368">
    <property type="entry name" value="TNFR/NGFR_Cys_rich_reg"/>
</dbReference>
<feature type="domain" description="TNFR-Cys" evidence="25">
    <location>
        <begin position="725"/>
        <end position="770"/>
    </location>
</feature>
<comment type="subcellular location">
    <subcellularLocation>
        <location evidence="1">Membrane</location>
        <topology evidence="1">Single-pass membrane protein</topology>
    </subcellularLocation>
    <subcellularLocation>
        <location evidence="2">Secreted</location>
    </subcellularLocation>
</comment>
<dbReference type="PROSITE" id="PS00138">
    <property type="entry name" value="SUBTILASE_SER"/>
    <property type="match status" value="1"/>
</dbReference>
<keyword evidence="15 21" id="KW-1015">Disulfide bond</keyword>
<evidence type="ECO:0000256" key="4">
    <source>
        <dbReference type="ARBA" id="ARBA00022525"/>
    </source>
</evidence>
<evidence type="ECO:0000256" key="19">
    <source>
        <dbReference type="ARBA" id="ARBA00053600"/>
    </source>
</evidence>
<dbReference type="Gene3D" id="2.10.220.10">
    <property type="entry name" value="Hormone Receptor, Insulin-like Growth Factor Receptor 1, Chain A, domain 2"/>
    <property type="match status" value="3"/>
</dbReference>
<feature type="active site" description="Charge relay system" evidence="20 22">
    <location>
        <position position="186"/>
    </location>
</feature>
<evidence type="ECO:0000313" key="27">
    <source>
        <dbReference type="EnsemblMetazoa" id="XP_024081814.1"/>
    </source>
</evidence>
<dbReference type="FunFam" id="3.30.70.850:FF:000001">
    <property type="entry name" value="Proprotein convertase subtilisin/kexin type 5"/>
    <property type="match status" value="1"/>
</dbReference>
<keyword evidence="7 23" id="KW-0812">Transmembrane</keyword>
<dbReference type="InterPro" id="IPR032815">
    <property type="entry name" value="S8_pro-domain"/>
</dbReference>
<dbReference type="PROSITE" id="PS51829">
    <property type="entry name" value="P_HOMO_B"/>
    <property type="match status" value="1"/>
</dbReference>
<dbReference type="FunFam" id="3.40.50.200:FF:000001">
    <property type="entry name" value="Furin 2, isoform B"/>
    <property type="match status" value="1"/>
</dbReference>
<keyword evidence="14" id="KW-0865">Zymogen</keyword>
<evidence type="ECO:0000256" key="9">
    <source>
        <dbReference type="ARBA" id="ARBA00022737"/>
    </source>
</evidence>
<evidence type="ECO:0000256" key="8">
    <source>
        <dbReference type="ARBA" id="ARBA00022729"/>
    </source>
</evidence>
<reference evidence="27" key="1">
    <citation type="submission" date="2022-01" db="UniProtKB">
        <authorList>
            <consortium name="EnsemblMetazoa"/>
        </authorList>
    </citation>
    <scope>IDENTIFICATION</scope>
</reference>
<dbReference type="FunFam" id="2.60.120.260:FF:000072">
    <property type="entry name" value="Proprotein convertase subtilisin/kexin type"/>
    <property type="match status" value="1"/>
</dbReference>
<keyword evidence="28" id="KW-1185">Reference proteome</keyword>
<keyword evidence="11 22" id="KW-0720">Serine protease</keyword>
<dbReference type="Pfam" id="PF16470">
    <property type="entry name" value="S8_pro-domain"/>
    <property type="match status" value="1"/>
</dbReference>
<comment type="function">
    <text evidence="19">Furin is likely to represent the ubiquitous endoprotease activity within constitutive secretory pathways and capable of cleavage at the RX(K/R)R consensus motif.</text>
</comment>
<keyword evidence="10 22" id="KW-0378">Hydrolase</keyword>
<dbReference type="SUPFAM" id="SSF54897">
    <property type="entry name" value="Protease propeptides/inhibitors"/>
    <property type="match status" value="1"/>
</dbReference>
<evidence type="ECO:0000256" key="20">
    <source>
        <dbReference type="PIRSR" id="PIRSR615500-1"/>
    </source>
</evidence>
<dbReference type="GO" id="GO:0000139">
    <property type="term" value="C:Golgi membrane"/>
    <property type="evidence" value="ECO:0007669"/>
    <property type="project" value="TreeGrafter"/>
</dbReference>
<evidence type="ECO:0000313" key="28">
    <source>
        <dbReference type="Proteomes" id="UP000494040"/>
    </source>
</evidence>
<dbReference type="PANTHER" id="PTHR42884:SF23">
    <property type="entry name" value="FURIN-LIKE PROTEASE 2"/>
    <property type="match status" value="1"/>
</dbReference>
<evidence type="ECO:0000256" key="16">
    <source>
        <dbReference type="ARBA" id="ARBA00023180"/>
    </source>
</evidence>
<evidence type="ECO:0000256" key="15">
    <source>
        <dbReference type="ARBA" id="ARBA00023157"/>
    </source>
</evidence>
<dbReference type="InterPro" id="IPR008979">
    <property type="entry name" value="Galactose-bd-like_sf"/>
</dbReference>
<dbReference type="InterPro" id="IPR043601">
    <property type="entry name" value="Rspo_Fu-CRD_dom"/>
</dbReference>
<keyword evidence="6" id="KW-0165">Cleavage on pair of basic residues</keyword>
<dbReference type="InterPro" id="IPR023828">
    <property type="entry name" value="Peptidase_S8_Ser-AS"/>
</dbReference>
<dbReference type="GO" id="GO:0005802">
    <property type="term" value="C:trans-Golgi network"/>
    <property type="evidence" value="ECO:0007669"/>
    <property type="project" value="TreeGrafter"/>
</dbReference>
<proteinExistence type="inferred from homology"/>
<feature type="disulfide bond" evidence="21">
    <location>
        <begin position="746"/>
        <end position="759"/>
    </location>
</feature>
<feature type="chain" id="PRO_5035215833" description="furin" evidence="24">
    <location>
        <begin position="21"/>
        <end position="1142"/>
    </location>
</feature>
<dbReference type="KEGG" id="clec:106674127"/>
<evidence type="ECO:0000256" key="17">
    <source>
        <dbReference type="ARBA" id="ARBA00035756"/>
    </source>
</evidence>
<organism evidence="27 28">
    <name type="scientific">Cimex lectularius</name>
    <name type="common">Bed bug</name>
    <name type="synonym">Acanthia lectularia</name>
    <dbReference type="NCBI Taxonomy" id="79782"/>
    <lineage>
        <taxon>Eukaryota</taxon>
        <taxon>Metazoa</taxon>
        <taxon>Ecdysozoa</taxon>
        <taxon>Arthropoda</taxon>
        <taxon>Hexapoda</taxon>
        <taxon>Insecta</taxon>
        <taxon>Pterygota</taxon>
        <taxon>Neoptera</taxon>
        <taxon>Paraneoptera</taxon>
        <taxon>Hemiptera</taxon>
        <taxon>Heteroptera</taxon>
        <taxon>Panheteroptera</taxon>
        <taxon>Cimicomorpha</taxon>
        <taxon>Cimicidae</taxon>
        <taxon>Cimex</taxon>
    </lineage>
</organism>
<dbReference type="OrthoDB" id="300641at2759"/>
<keyword evidence="13 23" id="KW-0472">Membrane</keyword>
<dbReference type="Gene3D" id="3.30.70.850">
    <property type="entry name" value="Peptidase S8, pro-domain"/>
    <property type="match status" value="1"/>
</dbReference>
<dbReference type="Pfam" id="PF01483">
    <property type="entry name" value="P_proprotein"/>
    <property type="match status" value="1"/>
</dbReference>
<feature type="domain" description="P/Homo B" evidence="26">
    <location>
        <begin position="482"/>
        <end position="621"/>
    </location>
</feature>
<dbReference type="Proteomes" id="UP000494040">
    <property type="component" value="Unassembled WGS sequence"/>
</dbReference>
<keyword evidence="16" id="KW-0325">Glycoprotein</keyword>
<comment type="similarity">
    <text evidence="3">Belongs to the peptidase S8 family. Furin subfamily.</text>
</comment>
<dbReference type="RefSeq" id="XP_024081814.1">
    <property type="nucleotide sequence ID" value="XM_024226046.1"/>
</dbReference>
<comment type="catalytic activity">
    <reaction evidence="17">
        <text>Release of mature proteins from their proproteins by cleavage of -Arg-Xaa-Yaa-Arg-|-Zaa- bonds, where Xaa can be any amino acid and Yaa is Arg or Lys. Releases albumin, complement component C3 and von Willebrand factor from their respective precursors.</text>
        <dbReference type="EC" id="3.4.21.75"/>
    </reaction>
</comment>
<dbReference type="Gene3D" id="2.60.120.260">
    <property type="entry name" value="Galactose-binding domain-like"/>
    <property type="match status" value="1"/>
</dbReference>
<dbReference type="PROSITE" id="PS51892">
    <property type="entry name" value="SUBTILASE"/>
    <property type="match status" value="1"/>
</dbReference>
<dbReference type="SUPFAM" id="SSF49785">
    <property type="entry name" value="Galactose-binding domain-like"/>
    <property type="match status" value="1"/>
</dbReference>
<feature type="active site" description="Charge relay system" evidence="20 22">
    <location>
        <position position="406"/>
    </location>
</feature>
<dbReference type="PROSITE" id="PS00136">
    <property type="entry name" value="SUBTILASE_ASP"/>
    <property type="match status" value="1"/>
</dbReference>
<dbReference type="OMA" id="TWYNDTW"/>
<protein>
    <recommendedName>
        <fullName evidence="18">furin</fullName>
        <ecNumber evidence="18">3.4.21.75</ecNumber>
    </recommendedName>
</protein>
<dbReference type="PROSITE" id="PS50050">
    <property type="entry name" value="TNFR_NGFR_2"/>
    <property type="match status" value="1"/>
</dbReference>
<feature type="repeat" description="TNFR-Cys" evidence="21">
    <location>
        <begin position="725"/>
        <end position="770"/>
    </location>
</feature>
<evidence type="ECO:0000256" key="12">
    <source>
        <dbReference type="ARBA" id="ARBA00022989"/>
    </source>
</evidence>
<keyword evidence="4" id="KW-0964">Secreted</keyword>
<dbReference type="GO" id="GO:0030182">
    <property type="term" value="P:neuron differentiation"/>
    <property type="evidence" value="ECO:0007669"/>
    <property type="project" value="UniProtKB-ARBA"/>
</dbReference>
<evidence type="ECO:0000256" key="5">
    <source>
        <dbReference type="ARBA" id="ARBA00022670"/>
    </source>
</evidence>
<dbReference type="PANTHER" id="PTHR42884">
    <property type="entry name" value="PROPROTEIN CONVERTASE SUBTILISIN/KEXIN-RELATED"/>
    <property type="match status" value="1"/>
</dbReference>
<evidence type="ECO:0000256" key="23">
    <source>
        <dbReference type="SAM" id="Phobius"/>
    </source>
</evidence>
<evidence type="ECO:0000256" key="11">
    <source>
        <dbReference type="ARBA" id="ARBA00022825"/>
    </source>
</evidence>
<evidence type="ECO:0000256" key="22">
    <source>
        <dbReference type="PROSITE-ProRule" id="PRU01240"/>
    </source>
</evidence>
<dbReference type="SMART" id="SM00261">
    <property type="entry name" value="FU"/>
    <property type="match status" value="7"/>
</dbReference>
<evidence type="ECO:0000256" key="2">
    <source>
        <dbReference type="ARBA" id="ARBA00004613"/>
    </source>
</evidence>
<dbReference type="InterPro" id="IPR006212">
    <property type="entry name" value="Furin_repeat"/>
</dbReference>
<dbReference type="Pfam" id="PF15913">
    <property type="entry name" value="Furin-like_2"/>
    <property type="match status" value="1"/>
</dbReference>
<dbReference type="SUPFAM" id="SSF52743">
    <property type="entry name" value="Subtilisin-like"/>
    <property type="match status" value="1"/>
</dbReference>
<evidence type="ECO:0000256" key="21">
    <source>
        <dbReference type="PROSITE-ProRule" id="PRU00206"/>
    </source>
</evidence>
<accession>A0A8I6SGX9</accession>
<evidence type="ECO:0000256" key="13">
    <source>
        <dbReference type="ARBA" id="ARBA00023136"/>
    </source>
</evidence>
<dbReference type="InterPro" id="IPR022398">
    <property type="entry name" value="Peptidase_S8_His-AS"/>
</dbReference>
<dbReference type="InterPro" id="IPR002884">
    <property type="entry name" value="P_dom"/>
</dbReference>
<dbReference type="Gene3D" id="3.40.50.200">
    <property type="entry name" value="Peptidase S8/S53 domain"/>
    <property type="match status" value="1"/>
</dbReference>
<evidence type="ECO:0000256" key="6">
    <source>
        <dbReference type="ARBA" id="ARBA00022685"/>
    </source>
</evidence>
<evidence type="ECO:0000256" key="7">
    <source>
        <dbReference type="ARBA" id="ARBA00022692"/>
    </source>
</evidence>
<evidence type="ECO:0000256" key="18">
    <source>
        <dbReference type="ARBA" id="ARBA00038993"/>
    </source>
</evidence>
<keyword evidence="12 23" id="KW-1133">Transmembrane helix</keyword>
<dbReference type="CDD" id="cd04059">
    <property type="entry name" value="Peptidases_S8_Protein_convertases_Kexins_Furin-like"/>
    <property type="match status" value="1"/>
</dbReference>
<dbReference type="EC" id="3.4.21.75" evidence="18"/>
<dbReference type="InterPro" id="IPR034182">
    <property type="entry name" value="Kexin/furin"/>
</dbReference>
<sequence length="1142" mass="124757">MRFLPIFALLGSCLVHSVSPRRDGNTFYMNQFAVHIPDGAEHADNIASKHGFSNLGQIGNLKGYYLFEHQHVHKRSLSTADEHHEKLSNEPQVLWVQQQHEKKRPKRDFYSGSAEDFARLYQEFPQNYFKPRENSRVAKNGVYFTDPLYKEEWYLNGGARGGFDMNVKAAWQKGYSGKGVVVSILDDGIQINHPDLAQNYDPHASYDINDNDPIPMPRDNGDNKHGTRCAGEVASVAHNNYCGVGVAFNSSIGGVRMLDGSVNDAVEAKALSLNPNHIDIYSASWGPEDDGKTVDGPGPLARRAFINGVTTGRNGKGSIFIWASGNGGRHTDNCNCDGYTNSIFTLSISSATQGGYKPWYLEECSSTLAATYSSGTPGHDKSIATVDMDGTLRSDHLCTVEHTGTSASAPLAAGLCALALEANPSLTWRDMQHIVIMTANPKPLTNENGWTLNGMKRKVSHKFGFGLMDGAAMVSLAENWITVPPQHICKTQEIISEREISPLFGSLLKSDINANGCPGTVNEVRYLEHVQCKVTLRFFPRGNLRIILTSPSGTSSTLLMERPRDVDNSNFDEWPFLSVHFWGENPYGKWTLQIANTGNRKVNRAGFLKKWQLVFYGTAQPPYNGFPGEKADPPYSPIPSAHPAFVSEIFSSFPSFQTLPNIFSVAGSEKTMSKVPLSGTSDSNELESSGCHESCATCAGTTQDSCLTCSPDLLYVTDLGLCLQRCPDGYYEDTAGNQCISCQGNCASCPDGPNICSSCDHHLILHNSTCVASCPKYTYETDDYRCNPCHSSCGTCKQGGASGCVTCLDDSPASVNGHCPLPGTRCSTPHCVTCLSGVCSECAAGYLLNNAHHCYPDPKAGCKPGEYKTEKGCKPCVDFTNCTRCPPELNILNNTCVVSCGLGYFTDSGWCQKCAKNCAECQGDQADQCLSCDSGYKVTPTGTCVQDCPSDTYTTNWGCIKCHHFCSSCSGEGPYACTSCIPGRYLDAASKLCMPCTPCNSTHKHQCCHCDPVTGKCHLPAGKRRITSEQAERAHQDELIAEASMTDFTRENPSQFTNVTLIAVASCASVVVLFGVIFAILQMQSLRWERRGGYTKVPIQDMKFSSFGEPKMKNSKIQFRQQELMEYLDDEDDEHVIHSTKS</sequence>
<name>A0A8I6SGX9_CIMLE</name>
<dbReference type="GO" id="GO:0016485">
    <property type="term" value="P:protein processing"/>
    <property type="evidence" value="ECO:0007669"/>
    <property type="project" value="TreeGrafter"/>
</dbReference>
<keyword evidence="8 24" id="KW-0732">Signal</keyword>
<dbReference type="CDD" id="cd00064">
    <property type="entry name" value="FU"/>
    <property type="match status" value="4"/>
</dbReference>
<dbReference type="SUPFAM" id="SSF57184">
    <property type="entry name" value="Growth factor receptor domain"/>
    <property type="match status" value="3"/>
</dbReference>
<dbReference type="InterPro" id="IPR000209">
    <property type="entry name" value="Peptidase_S8/S53_dom"/>
</dbReference>
<dbReference type="GeneID" id="106674127"/>
<dbReference type="CTD" id="32604"/>
<dbReference type="PROSITE" id="PS00137">
    <property type="entry name" value="SUBTILASE_HIS"/>
    <property type="match status" value="1"/>
</dbReference>
<evidence type="ECO:0000256" key="14">
    <source>
        <dbReference type="ARBA" id="ARBA00023145"/>
    </source>
</evidence>
<feature type="active site" description="Charge relay system" evidence="20 22">
    <location>
        <position position="225"/>
    </location>
</feature>
<keyword evidence="5 22" id="KW-0645">Protease</keyword>
<dbReference type="Pfam" id="PF00082">
    <property type="entry name" value="Peptidase_S8"/>
    <property type="match status" value="1"/>
</dbReference>
<dbReference type="InterPro" id="IPR015500">
    <property type="entry name" value="Peptidase_S8_subtilisin-rel"/>
</dbReference>
<feature type="signal peptide" evidence="24">
    <location>
        <begin position="1"/>
        <end position="20"/>
    </location>
</feature>
<evidence type="ECO:0000256" key="10">
    <source>
        <dbReference type="ARBA" id="ARBA00022801"/>
    </source>
</evidence>
<dbReference type="InterPro" id="IPR036852">
    <property type="entry name" value="Peptidase_S8/S53_dom_sf"/>
</dbReference>
<evidence type="ECO:0000256" key="1">
    <source>
        <dbReference type="ARBA" id="ARBA00004167"/>
    </source>
</evidence>
<dbReference type="EnsemblMetazoa" id="XM_024226046.1">
    <property type="protein sequence ID" value="XP_024081814.1"/>
    <property type="gene ID" value="LOC106674127"/>
</dbReference>
<dbReference type="AlphaFoldDB" id="A0A8I6SGX9"/>
<feature type="transmembrane region" description="Helical" evidence="23">
    <location>
        <begin position="1059"/>
        <end position="1081"/>
    </location>
</feature>
<dbReference type="GO" id="GO:0005576">
    <property type="term" value="C:extracellular region"/>
    <property type="evidence" value="ECO:0007669"/>
    <property type="project" value="UniProtKB-SubCell"/>
</dbReference>
<dbReference type="InterPro" id="IPR009030">
    <property type="entry name" value="Growth_fac_rcpt_cys_sf"/>
</dbReference>
<evidence type="ECO:0000259" key="26">
    <source>
        <dbReference type="PROSITE" id="PS51829"/>
    </source>
</evidence>
<comment type="caution">
    <text evidence="21">Lacks conserved residue(s) required for the propagation of feature annotation.</text>
</comment>
<dbReference type="PRINTS" id="PR00723">
    <property type="entry name" value="SUBTILISIN"/>
</dbReference>
<evidence type="ECO:0000259" key="25">
    <source>
        <dbReference type="PROSITE" id="PS50050"/>
    </source>
</evidence>
<keyword evidence="9" id="KW-0677">Repeat</keyword>
<dbReference type="InterPro" id="IPR023827">
    <property type="entry name" value="Peptidase_S8_Asp-AS"/>
</dbReference>